<evidence type="ECO:0000259" key="2">
    <source>
        <dbReference type="PROSITE" id="PS50943"/>
    </source>
</evidence>
<dbReference type="PROSITE" id="PS50943">
    <property type="entry name" value="HTH_CROC1"/>
    <property type="match status" value="1"/>
</dbReference>
<feature type="compositionally biased region" description="Basic and acidic residues" evidence="1">
    <location>
        <begin position="97"/>
        <end position="106"/>
    </location>
</feature>
<dbReference type="EMBL" id="MLJW01000478">
    <property type="protein sequence ID" value="OIQ86462.1"/>
    <property type="molecule type" value="Genomic_DNA"/>
</dbReference>
<protein>
    <submittedName>
        <fullName evidence="3">Helix-turn-helix protein</fullName>
    </submittedName>
</protein>
<proteinExistence type="predicted"/>
<organism evidence="3">
    <name type="scientific">mine drainage metagenome</name>
    <dbReference type="NCBI Taxonomy" id="410659"/>
    <lineage>
        <taxon>unclassified sequences</taxon>
        <taxon>metagenomes</taxon>
        <taxon>ecological metagenomes</taxon>
    </lineage>
</organism>
<dbReference type="Pfam" id="PF01381">
    <property type="entry name" value="HTH_3"/>
    <property type="match status" value="1"/>
</dbReference>
<dbReference type="Gene3D" id="1.10.260.40">
    <property type="entry name" value="lambda repressor-like DNA-binding domains"/>
    <property type="match status" value="1"/>
</dbReference>
<sequence>MPKKRALSRDEKLDRRDEIARRAATGTLRLPEAIRDIRDALGMTQTEFADKFGLTRTQLIDLEKGRANPTHETLARIGKPFGFVLGFVPRTPSGEVSELRDTDRMPPRGQSSA</sequence>
<dbReference type="GO" id="GO:0003677">
    <property type="term" value="F:DNA binding"/>
    <property type="evidence" value="ECO:0007669"/>
    <property type="project" value="InterPro"/>
</dbReference>
<name>A0A1J5QS63_9ZZZZ</name>
<dbReference type="SMART" id="SM00530">
    <property type="entry name" value="HTH_XRE"/>
    <property type="match status" value="1"/>
</dbReference>
<feature type="domain" description="HTH cro/C1-type" evidence="2">
    <location>
        <begin position="34"/>
        <end position="88"/>
    </location>
</feature>
<dbReference type="CDD" id="cd00093">
    <property type="entry name" value="HTH_XRE"/>
    <property type="match status" value="1"/>
</dbReference>
<feature type="region of interest" description="Disordered" evidence="1">
    <location>
        <begin position="91"/>
        <end position="113"/>
    </location>
</feature>
<gene>
    <name evidence="3" type="ORF">GALL_316960</name>
</gene>
<accession>A0A1J5QS63</accession>
<evidence type="ECO:0000256" key="1">
    <source>
        <dbReference type="SAM" id="MobiDB-lite"/>
    </source>
</evidence>
<evidence type="ECO:0000313" key="3">
    <source>
        <dbReference type="EMBL" id="OIQ86462.1"/>
    </source>
</evidence>
<dbReference type="InterPro" id="IPR001387">
    <property type="entry name" value="Cro/C1-type_HTH"/>
</dbReference>
<dbReference type="InterPro" id="IPR010982">
    <property type="entry name" value="Lambda_DNA-bd_dom_sf"/>
</dbReference>
<comment type="caution">
    <text evidence="3">The sequence shown here is derived from an EMBL/GenBank/DDBJ whole genome shotgun (WGS) entry which is preliminary data.</text>
</comment>
<dbReference type="SUPFAM" id="SSF47413">
    <property type="entry name" value="lambda repressor-like DNA-binding domains"/>
    <property type="match status" value="1"/>
</dbReference>
<dbReference type="AlphaFoldDB" id="A0A1J5QS63"/>
<reference evidence="3" key="1">
    <citation type="submission" date="2016-10" db="EMBL/GenBank/DDBJ databases">
        <title>Sequence of Gallionella enrichment culture.</title>
        <authorList>
            <person name="Poehlein A."/>
            <person name="Muehling M."/>
            <person name="Daniel R."/>
        </authorList>
    </citation>
    <scope>NUCLEOTIDE SEQUENCE</scope>
</reference>